<feature type="domain" description="Rrn9" evidence="2">
    <location>
        <begin position="79"/>
        <end position="153"/>
    </location>
</feature>
<feature type="compositionally biased region" description="Basic and acidic residues" evidence="1">
    <location>
        <begin position="301"/>
        <end position="316"/>
    </location>
</feature>
<sequence length="599" mass="68419">MSSTVDEMDDAVPAAEHHEEIDDVVADPDYVRSPENTRLSKETEIESSSDDEERDGRFYGPDSTWRHFTEEERALAASLDQAENNDLTIHLYNAHALKRQNLDPRLPSNPGTWHSKRRWITRYENGKSPFVPHMMWTAWPLDTADVPRHREQWGVLTVNPDVEPEVYSNPRPWKPSLILQESLEATLLRQATQRFRHRQRQEVRGKSGDTVSSSRARSSSENSWSSESSSANSKSDSGEESDEAEPEGNKPTSVDETTERYDLSFTDDDESASKILQPTVQHIISKLDHLLLGLHKSRLGHRQERSSSRGRNDSSSRSKSGTRTPSRGRASTKRKRVASDAAAASKNPESRAEEESEPETRKARSKTPKRAQHQLGARDWGEVIGMAAMTGWDQAIIDRAARRCAATFGETLQMRMIAEVPVTDFRDDTIEYAPNMISSMEQGLWSDEDPYNMEFNEDVDEISDEQAGFYCPYTDCDRHTDPYERLWRLREHLKRKHQHLNVDEEYPITKTKKRGRRRSSTREAARPVTTSVKRETEELIDGEGFESPTKATAVRIDGFLQPVTVRTTRSTDKQKRKPPASRKDTFEPRGEDYSKTSEK</sequence>
<feature type="domain" description="C2H2-domain containing protein second zinc finger" evidence="3">
    <location>
        <begin position="469"/>
        <end position="497"/>
    </location>
</feature>
<dbReference type="AlphaFoldDB" id="A0AAI8Z7F1"/>
<evidence type="ECO:0000259" key="3">
    <source>
        <dbReference type="Pfam" id="PF26176"/>
    </source>
</evidence>
<gene>
    <name evidence="4" type="ORF">LECACI_7A008995</name>
</gene>
<evidence type="ECO:0000259" key="2">
    <source>
        <dbReference type="Pfam" id="PF10680"/>
    </source>
</evidence>
<proteinExistence type="predicted"/>
<evidence type="ECO:0000256" key="1">
    <source>
        <dbReference type="SAM" id="MobiDB-lite"/>
    </source>
</evidence>
<keyword evidence="5" id="KW-1185">Reference proteome</keyword>
<evidence type="ECO:0000313" key="4">
    <source>
        <dbReference type="EMBL" id="CAK4033837.1"/>
    </source>
</evidence>
<reference evidence="4" key="1">
    <citation type="submission" date="2023-11" db="EMBL/GenBank/DDBJ databases">
        <authorList>
            <person name="Alioto T."/>
            <person name="Alioto T."/>
            <person name="Gomez Garrido J."/>
        </authorList>
    </citation>
    <scope>NUCLEOTIDE SEQUENCE</scope>
</reference>
<feature type="compositionally biased region" description="Basic residues" evidence="1">
    <location>
        <begin position="510"/>
        <end position="519"/>
    </location>
</feature>
<name>A0AAI8Z7F1_9PEZI</name>
<feature type="compositionally biased region" description="Basic and acidic residues" evidence="1">
    <location>
        <begin position="348"/>
        <end position="362"/>
    </location>
</feature>
<evidence type="ECO:0000313" key="5">
    <source>
        <dbReference type="Proteomes" id="UP001296104"/>
    </source>
</evidence>
<dbReference type="InterPro" id="IPR059095">
    <property type="entry name" value="Znf_C2H2_17_2nd"/>
</dbReference>
<dbReference type="InterPro" id="IPR019622">
    <property type="entry name" value="Rrn9_dom"/>
</dbReference>
<feature type="compositionally biased region" description="Basic and acidic residues" evidence="1">
    <location>
        <begin position="581"/>
        <end position="599"/>
    </location>
</feature>
<protein>
    <recommendedName>
        <fullName evidence="6">Rrn9 domain-containing protein</fullName>
    </recommendedName>
</protein>
<feature type="compositionally biased region" description="Acidic residues" evidence="1">
    <location>
        <begin position="1"/>
        <end position="10"/>
    </location>
</feature>
<feature type="compositionally biased region" description="Low complexity" evidence="1">
    <location>
        <begin position="208"/>
        <end position="235"/>
    </location>
</feature>
<feature type="region of interest" description="Disordered" evidence="1">
    <location>
        <begin position="298"/>
        <end position="376"/>
    </location>
</feature>
<dbReference type="Proteomes" id="UP001296104">
    <property type="component" value="Unassembled WGS sequence"/>
</dbReference>
<feature type="region of interest" description="Disordered" evidence="1">
    <location>
        <begin position="1"/>
        <end position="63"/>
    </location>
</feature>
<feature type="compositionally biased region" description="Basic residues" evidence="1">
    <location>
        <begin position="363"/>
        <end position="372"/>
    </location>
</feature>
<dbReference type="Pfam" id="PF26176">
    <property type="entry name" value="zf_C2H2_17_2"/>
    <property type="match status" value="1"/>
</dbReference>
<organism evidence="4 5">
    <name type="scientific">Lecanosticta acicola</name>
    <dbReference type="NCBI Taxonomy" id="111012"/>
    <lineage>
        <taxon>Eukaryota</taxon>
        <taxon>Fungi</taxon>
        <taxon>Dikarya</taxon>
        <taxon>Ascomycota</taxon>
        <taxon>Pezizomycotina</taxon>
        <taxon>Dothideomycetes</taxon>
        <taxon>Dothideomycetidae</taxon>
        <taxon>Mycosphaerellales</taxon>
        <taxon>Mycosphaerellaceae</taxon>
        <taxon>Lecanosticta</taxon>
    </lineage>
</organism>
<evidence type="ECO:0008006" key="6">
    <source>
        <dbReference type="Google" id="ProtNLM"/>
    </source>
</evidence>
<dbReference type="Pfam" id="PF10680">
    <property type="entry name" value="RRN9"/>
    <property type="match status" value="1"/>
</dbReference>
<feature type="compositionally biased region" description="Low complexity" evidence="1">
    <location>
        <begin position="317"/>
        <end position="329"/>
    </location>
</feature>
<comment type="caution">
    <text evidence="4">The sequence shown here is derived from an EMBL/GenBank/DDBJ whole genome shotgun (WGS) entry which is preliminary data.</text>
</comment>
<feature type="region of interest" description="Disordered" evidence="1">
    <location>
        <begin position="193"/>
        <end position="260"/>
    </location>
</feature>
<dbReference type="EMBL" id="CAVMBE010000095">
    <property type="protein sequence ID" value="CAK4033837.1"/>
    <property type="molecule type" value="Genomic_DNA"/>
</dbReference>
<feature type="region of interest" description="Disordered" evidence="1">
    <location>
        <begin position="504"/>
        <end position="599"/>
    </location>
</feature>
<accession>A0AAI8Z7F1</accession>